<accession>A0A087QV13</accession>
<dbReference type="Proteomes" id="UP000053286">
    <property type="component" value="Unassembled WGS sequence"/>
</dbReference>
<sequence length="55" mass="6604">NGFKLKEGRFRLDIRKKSFTMRVVRHWHRLPREVVDAPSLEAFKVRLDRALSNLI</sequence>
<dbReference type="EMBL" id="KL225943">
    <property type="protein sequence ID" value="KFM05067.1"/>
    <property type="molecule type" value="Genomic_DNA"/>
</dbReference>
<organism evidence="1 2">
    <name type="scientific">Aptenodytes forsteri</name>
    <name type="common">Emperor penguin</name>
    <dbReference type="NCBI Taxonomy" id="9233"/>
    <lineage>
        <taxon>Eukaryota</taxon>
        <taxon>Metazoa</taxon>
        <taxon>Chordata</taxon>
        <taxon>Craniata</taxon>
        <taxon>Vertebrata</taxon>
        <taxon>Euteleostomi</taxon>
        <taxon>Archelosauria</taxon>
        <taxon>Archosauria</taxon>
        <taxon>Dinosauria</taxon>
        <taxon>Saurischia</taxon>
        <taxon>Theropoda</taxon>
        <taxon>Coelurosauria</taxon>
        <taxon>Aves</taxon>
        <taxon>Neognathae</taxon>
        <taxon>Neoaves</taxon>
        <taxon>Aequornithes</taxon>
        <taxon>Sphenisciformes</taxon>
        <taxon>Spheniscidae</taxon>
        <taxon>Aptenodytes</taxon>
    </lineage>
</organism>
<protein>
    <recommendedName>
        <fullName evidence="3">Nidogen G2 beta-barrel domain-containing protein</fullName>
    </recommendedName>
</protein>
<evidence type="ECO:0000313" key="2">
    <source>
        <dbReference type="Proteomes" id="UP000053286"/>
    </source>
</evidence>
<gene>
    <name evidence="1" type="ORF">AS27_03675</name>
</gene>
<proteinExistence type="predicted"/>
<evidence type="ECO:0008006" key="3">
    <source>
        <dbReference type="Google" id="ProtNLM"/>
    </source>
</evidence>
<evidence type="ECO:0000313" key="1">
    <source>
        <dbReference type="EMBL" id="KFM05067.1"/>
    </source>
</evidence>
<feature type="non-terminal residue" evidence="1">
    <location>
        <position position="55"/>
    </location>
</feature>
<keyword evidence="2" id="KW-1185">Reference proteome</keyword>
<name>A0A087QV13_APTFO</name>
<feature type="non-terminal residue" evidence="1">
    <location>
        <position position="1"/>
    </location>
</feature>
<reference evidence="1 2" key="1">
    <citation type="submission" date="2014-04" db="EMBL/GenBank/DDBJ databases">
        <title>Genome evolution of avian class.</title>
        <authorList>
            <person name="Zhang G."/>
            <person name="Li C."/>
        </authorList>
    </citation>
    <scope>NUCLEOTIDE SEQUENCE [LARGE SCALE GENOMIC DNA]</scope>
    <source>
        <strain evidence="1">BGI_AS27</strain>
    </source>
</reference>
<dbReference type="AlphaFoldDB" id="A0A087QV13"/>